<accession>A0A4U8W5B2</accession>
<dbReference type="EMBL" id="LR215973">
    <property type="protein sequence ID" value="VFB01103.1"/>
    <property type="molecule type" value="Genomic_DNA"/>
</dbReference>
<dbReference type="RefSeq" id="WP_130918738.1">
    <property type="nucleotide sequence ID" value="NZ_LR215973.1"/>
</dbReference>
<evidence type="ECO:0000259" key="1">
    <source>
        <dbReference type="Pfam" id="PF02517"/>
    </source>
</evidence>
<gene>
    <name evidence="2" type="ORF">NCTC10797_04915</name>
</gene>
<evidence type="ECO:0000313" key="2">
    <source>
        <dbReference type="EMBL" id="VFB01103.1"/>
    </source>
</evidence>
<dbReference type="GO" id="GO:0006508">
    <property type="term" value="P:proteolysis"/>
    <property type="evidence" value="ECO:0007669"/>
    <property type="project" value="UniProtKB-KW"/>
</dbReference>
<name>A0A4U8W5B2_9NOCA</name>
<evidence type="ECO:0000313" key="3">
    <source>
        <dbReference type="Proteomes" id="UP000290439"/>
    </source>
</evidence>
<protein>
    <submittedName>
        <fullName evidence="2">CAAX amino terminal protease self- immunity</fullName>
    </submittedName>
</protein>
<organism evidence="2 3">
    <name type="scientific">Nocardia cyriacigeorgica</name>
    <dbReference type="NCBI Taxonomy" id="135487"/>
    <lineage>
        <taxon>Bacteria</taxon>
        <taxon>Bacillati</taxon>
        <taxon>Actinomycetota</taxon>
        <taxon>Actinomycetes</taxon>
        <taxon>Mycobacteriales</taxon>
        <taxon>Nocardiaceae</taxon>
        <taxon>Nocardia</taxon>
    </lineage>
</organism>
<dbReference type="Pfam" id="PF02517">
    <property type="entry name" value="Rce1-like"/>
    <property type="match status" value="1"/>
</dbReference>
<keyword evidence="2" id="KW-0378">Hydrolase</keyword>
<dbReference type="AlphaFoldDB" id="A0A4U8W5B2"/>
<dbReference type="GO" id="GO:0080120">
    <property type="term" value="P:CAAX-box protein maturation"/>
    <property type="evidence" value="ECO:0007669"/>
    <property type="project" value="UniProtKB-ARBA"/>
</dbReference>
<feature type="domain" description="CAAX prenyl protease 2/Lysostaphin resistance protein A-like" evidence="1">
    <location>
        <begin position="101"/>
        <end position="191"/>
    </location>
</feature>
<dbReference type="InterPro" id="IPR003675">
    <property type="entry name" value="Rce1/LyrA-like_dom"/>
</dbReference>
<keyword evidence="2" id="KW-0645">Protease</keyword>
<dbReference type="Proteomes" id="UP000290439">
    <property type="component" value="Chromosome"/>
</dbReference>
<dbReference type="GO" id="GO:0004175">
    <property type="term" value="F:endopeptidase activity"/>
    <property type="evidence" value="ECO:0007669"/>
    <property type="project" value="UniProtKB-ARBA"/>
</dbReference>
<proteinExistence type="predicted"/>
<reference evidence="2 3" key="1">
    <citation type="submission" date="2019-02" db="EMBL/GenBank/DDBJ databases">
        <authorList>
            <consortium name="Pathogen Informatics"/>
        </authorList>
    </citation>
    <scope>NUCLEOTIDE SEQUENCE [LARGE SCALE GENOMIC DNA]</scope>
    <source>
        <strain evidence="2 3">3012STDY6756504</strain>
    </source>
</reference>
<sequence>MSIRAAVAVGLPLLWSNAVVPRLPEDMRARTLINVCAATGYATAFGARPNWCSARGWRAGLGSAALVAAGYGVALTIPAVRRELAERPDRAPGVSTAEWVGVHIPLGTVFSEELIFRATLDPVLDTAFGPRLATLLGATTFGLWHIAPARATGENVPVTVAVTAAAGALFGLLRRHTGSATAPAMLHWAINGGGAGVTRWGRRSPGGSAASGRLHRLGCRRR</sequence>